<sequence length="58" mass="7253">MADDLKDVFAQFRMCFPKRLLHIVRYNSLSWRRWAACIIQVVWHCYRQKKLEERMHEV</sequence>
<reference evidence="1" key="1">
    <citation type="journal article" date="2023" name="Plant J.">
        <title>Genome sequences and population genomics provide insights into the demographic history, inbreeding, and mutation load of two 'living fossil' tree species of Dipteronia.</title>
        <authorList>
            <person name="Feng Y."/>
            <person name="Comes H.P."/>
            <person name="Chen J."/>
            <person name="Zhu S."/>
            <person name="Lu R."/>
            <person name="Zhang X."/>
            <person name="Li P."/>
            <person name="Qiu J."/>
            <person name="Olsen K.M."/>
            <person name="Qiu Y."/>
        </authorList>
    </citation>
    <scope>NUCLEOTIDE SEQUENCE</scope>
    <source>
        <strain evidence="1">KIB01</strain>
    </source>
</reference>
<organism evidence="1 2">
    <name type="scientific">Dipteronia dyeriana</name>
    <dbReference type="NCBI Taxonomy" id="168575"/>
    <lineage>
        <taxon>Eukaryota</taxon>
        <taxon>Viridiplantae</taxon>
        <taxon>Streptophyta</taxon>
        <taxon>Embryophyta</taxon>
        <taxon>Tracheophyta</taxon>
        <taxon>Spermatophyta</taxon>
        <taxon>Magnoliopsida</taxon>
        <taxon>eudicotyledons</taxon>
        <taxon>Gunneridae</taxon>
        <taxon>Pentapetalae</taxon>
        <taxon>rosids</taxon>
        <taxon>malvids</taxon>
        <taxon>Sapindales</taxon>
        <taxon>Sapindaceae</taxon>
        <taxon>Hippocastanoideae</taxon>
        <taxon>Acereae</taxon>
        <taxon>Dipteronia</taxon>
    </lineage>
</organism>
<dbReference type="Proteomes" id="UP001280121">
    <property type="component" value="Unassembled WGS sequence"/>
</dbReference>
<protein>
    <submittedName>
        <fullName evidence="1">Uncharacterized protein</fullName>
    </submittedName>
</protein>
<name>A0AAD9X7A1_9ROSI</name>
<comment type="caution">
    <text evidence="1">The sequence shown here is derived from an EMBL/GenBank/DDBJ whole genome shotgun (WGS) entry which is preliminary data.</text>
</comment>
<accession>A0AAD9X7A1</accession>
<dbReference type="AlphaFoldDB" id="A0AAD9X7A1"/>
<keyword evidence="2" id="KW-1185">Reference proteome</keyword>
<proteinExistence type="predicted"/>
<gene>
    <name evidence="1" type="ORF">Ddye_013966</name>
</gene>
<dbReference type="EMBL" id="JANJYI010000004">
    <property type="protein sequence ID" value="KAK2654110.1"/>
    <property type="molecule type" value="Genomic_DNA"/>
</dbReference>
<evidence type="ECO:0000313" key="1">
    <source>
        <dbReference type="EMBL" id="KAK2654110.1"/>
    </source>
</evidence>
<evidence type="ECO:0000313" key="2">
    <source>
        <dbReference type="Proteomes" id="UP001280121"/>
    </source>
</evidence>